<feature type="transmembrane region" description="Helical" evidence="2">
    <location>
        <begin position="82"/>
        <end position="101"/>
    </location>
</feature>
<dbReference type="EMBL" id="SWBM01000001">
    <property type="protein sequence ID" value="TKC18137.1"/>
    <property type="molecule type" value="Genomic_DNA"/>
</dbReference>
<accession>A0A4U1D9E0</accession>
<proteinExistence type="predicted"/>
<keyword evidence="2" id="KW-0812">Transmembrane</keyword>
<dbReference type="OrthoDB" id="9812495at2"/>
<dbReference type="PANTHER" id="PTHR46558">
    <property type="entry name" value="TRACRIPTIONAL REGULATORY PROTEIN-RELATED-RELATED"/>
    <property type="match status" value="1"/>
</dbReference>
<comment type="caution">
    <text evidence="4">The sequence shown here is derived from an EMBL/GenBank/DDBJ whole genome shotgun (WGS) entry which is preliminary data.</text>
</comment>
<dbReference type="AlphaFoldDB" id="A0A4U1D9E0"/>
<keyword evidence="2" id="KW-1133">Transmembrane helix</keyword>
<dbReference type="PANTHER" id="PTHR46558:SF15">
    <property type="entry name" value="HELIX-TURN-HELIX DOMAIN PROTEIN"/>
    <property type="match status" value="1"/>
</dbReference>
<keyword evidence="5" id="KW-1185">Reference proteome</keyword>
<evidence type="ECO:0000256" key="1">
    <source>
        <dbReference type="ARBA" id="ARBA00023125"/>
    </source>
</evidence>
<evidence type="ECO:0000313" key="4">
    <source>
        <dbReference type="EMBL" id="TKC18137.1"/>
    </source>
</evidence>
<name>A0A4U1D9E0_9BACI</name>
<evidence type="ECO:0000259" key="3">
    <source>
        <dbReference type="PROSITE" id="PS50943"/>
    </source>
</evidence>
<gene>
    <name evidence="4" type="ORF">FA727_00845</name>
</gene>
<dbReference type="RefSeq" id="WP_136828854.1">
    <property type="nucleotide sequence ID" value="NZ_SWBM01000001.1"/>
</dbReference>
<dbReference type="Pfam" id="PF01381">
    <property type="entry name" value="HTH_3"/>
    <property type="match status" value="1"/>
</dbReference>
<dbReference type="InterPro" id="IPR001387">
    <property type="entry name" value="Cro/C1-type_HTH"/>
</dbReference>
<dbReference type="InterPro" id="IPR010982">
    <property type="entry name" value="Lambda_DNA-bd_dom_sf"/>
</dbReference>
<dbReference type="Proteomes" id="UP000307756">
    <property type="component" value="Unassembled WGS sequence"/>
</dbReference>
<dbReference type="CDD" id="cd00093">
    <property type="entry name" value="HTH_XRE"/>
    <property type="match status" value="1"/>
</dbReference>
<dbReference type="GO" id="GO:0003677">
    <property type="term" value="F:DNA binding"/>
    <property type="evidence" value="ECO:0007669"/>
    <property type="project" value="UniProtKB-KW"/>
</dbReference>
<feature type="domain" description="HTH cro/C1-type" evidence="3">
    <location>
        <begin position="7"/>
        <end position="61"/>
    </location>
</feature>
<keyword evidence="1" id="KW-0238">DNA-binding</keyword>
<keyword evidence="2" id="KW-0472">Membrane</keyword>
<dbReference type="SMART" id="SM00530">
    <property type="entry name" value="HTH_XRE"/>
    <property type="match status" value="1"/>
</dbReference>
<evidence type="ECO:0000256" key="2">
    <source>
        <dbReference type="SAM" id="Phobius"/>
    </source>
</evidence>
<sequence length="261" mass="30299">MPLQELLKLYREKNNFTQEELAKKLTVSRQAVSKWENGNSFPDVYNLILLSDLYDISLDELIRGAVYFPKPFIVGKKITKKYIFIVGFLVTIFCFSLLFTLELLAPFWSLSIALCTSYILLPTFIEPYWVITKKGIVYQHFPKYIDKIKYTSMVLFGKETTYGTTLSFNTILSIAIVYEKKSRMSPMDINPDDLYIRICQQDGTTINLTLHDNLLPYLPQAISYFEKKKITVTDKSKVTQAIMSEKTLYEEMHGLESNEHL</sequence>
<protein>
    <submittedName>
        <fullName evidence="4">Helix-turn-helix transcriptional regulator</fullName>
    </submittedName>
</protein>
<evidence type="ECO:0000313" key="5">
    <source>
        <dbReference type="Proteomes" id="UP000307756"/>
    </source>
</evidence>
<organism evidence="4 5">
    <name type="scientific">Robertmurraya kyonggiensis</name>
    <dbReference type="NCBI Taxonomy" id="1037680"/>
    <lineage>
        <taxon>Bacteria</taxon>
        <taxon>Bacillati</taxon>
        <taxon>Bacillota</taxon>
        <taxon>Bacilli</taxon>
        <taxon>Bacillales</taxon>
        <taxon>Bacillaceae</taxon>
        <taxon>Robertmurraya</taxon>
    </lineage>
</organism>
<dbReference type="SUPFAM" id="SSF47413">
    <property type="entry name" value="lambda repressor-like DNA-binding domains"/>
    <property type="match status" value="1"/>
</dbReference>
<reference evidence="4 5" key="1">
    <citation type="journal article" date="2011" name="J. Microbiol.">
        <title>Bacillus kyonggiensis sp. nov., isolated from soil of a lettuce field.</title>
        <authorList>
            <person name="Dong K."/>
            <person name="Lee S."/>
        </authorList>
    </citation>
    <scope>NUCLEOTIDE SEQUENCE [LARGE SCALE GENOMIC DNA]</scope>
    <source>
        <strain evidence="4 5">NB22</strain>
    </source>
</reference>
<dbReference type="Gene3D" id="1.10.260.40">
    <property type="entry name" value="lambda repressor-like DNA-binding domains"/>
    <property type="match status" value="1"/>
</dbReference>
<dbReference type="PROSITE" id="PS50943">
    <property type="entry name" value="HTH_CROC1"/>
    <property type="match status" value="1"/>
</dbReference>
<feature type="transmembrane region" description="Helical" evidence="2">
    <location>
        <begin position="107"/>
        <end position="125"/>
    </location>
</feature>